<dbReference type="AlphaFoldDB" id="A0A172WI74"/>
<sequence length="459" mass="50828">MRKISVLMAFLITGYILGIWNFLVLPKYYITFGLKGFLVSLIPMLIALFLIYSEAESTKRTRYLIYELFFKIARTPALIFTLIMFLLIMLGLTTYYTSYSLIYIFGLDASYVPILGVVTVLISAVLLLMAKGRTLEFISVISIIFLLFAIISAVLIRNQALSTVTTPHAVQYMERAVSSITSFDQPLTFKGVLYMLVSVLISFGLGAGVYYVVGSFTPEELDLRKVLGIVFILQIVLSFAAAFTVAYSLGAAYQGFDRSFHNPNIPSEESMNLFLKFTDLKEYATDSTRSPIDSIEVFYSIPEVLKGNIANADRLIYLLMLSLYFAGLTTIILLIEMGSQILSEVIQLDRSRSLAIVSLIGMIIASLMMVSDIRMMFVVVPFSVGALIAAAEAYPLLSSELAHNKGAVAAVILLLLLGGLVTLYYTFRTSLTTVKIGALLSLVLFVPMLMNGMLIKGRR</sequence>
<feature type="transmembrane region" description="Helical" evidence="6">
    <location>
        <begin position="76"/>
        <end position="97"/>
    </location>
</feature>
<evidence type="ECO:0000256" key="3">
    <source>
        <dbReference type="ARBA" id="ARBA00022692"/>
    </source>
</evidence>
<evidence type="ECO:0000256" key="2">
    <source>
        <dbReference type="ARBA" id="ARBA00022448"/>
    </source>
</evidence>
<dbReference type="PROSITE" id="PS50267">
    <property type="entry name" value="NA_NEUROTRAN_SYMP_3"/>
    <property type="match status" value="1"/>
</dbReference>
<comment type="subcellular location">
    <subcellularLocation>
        <location evidence="1">Membrane</location>
        <topology evidence="1">Multi-pass membrane protein</topology>
    </subcellularLocation>
</comment>
<dbReference type="KEGG" id="tpie:A7C91_08150"/>
<feature type="transmembrane region" description="Helical" evidence="6">
    <location>
        <begin position="376"/>
        <end position="394"/>
    </location>
</feature>
<feature type="transmembrane region" description="Helical" evidence="6">
    <location>
        <begin position="354"/>
        <end position="370"/>
    </location>
</feature>
<keyword evidence="3 6" id="KW-0812">Transmembrane</keyword>
<evidence type="ECO:0000256" key="5">
    <source>
        <dbReference type="ARBA" id="ARBA00023136"/>
    </source>
</evidence>
<feature type="transmembrane region" description="Helical" evidence="6">
    <location>
        <begin position="226"/>
        <end position="249"/>
    </location>
</feature>
<protein>
    <submittedName>
        <fullName evidence="7">Uncharacterized protein</fullName>
    </submittedName>
</protein>
<evidence type="ECO:0000256" key="4">
    <source>
        <dbReference type="ARBA" id="ARBA00022989"/>
    </source>
</evidence>
<dbReference type="GeneID" id="28496158"/>
<dbReference type="SUPFAM" id="SSF161070">
    <property type="entry name" value="SNF-like"/>
    <property type="match status" value="1"/>
</dbReference>
<name>A0A172WI74_9EURY</name>
<evidence type="ECO:0000256" key="6">
    <source>
        <dbReference type="SAM" id="Phobius"/>
    </source>
</evidence>
<feature type="transmembrane region" description="Helical" evidence="6">
    <location>
        <begin position="137"/>
        <end position="156"/>
    </location>
</feature>
<feature type="transmembrane region" description="Helical" evidence="6">
    <location>
        <begin position="315"/>
        <end position="334"/>
    </location>
</feature>
<accession>A0A172WI74</accession>
<evidence type="ECO:0000313" key="8">
    <source>
        <dbReference type="Proteomes" id="UP000076969"/>
    </source>
</evidence>
<dbReference type="Proteomes" id="UP000076969">
    <property type="component" value="Chromosome"/>
</dbReference>
<feature type="transmembrane region" description="Helical" evidence="6">
    <location>
        <begin position="36"/>
        <end position="55"/>
    </location>
</feature>
<feature type="transmembrane region" description="Helical" evidence="6">
    <location>
        <begin position="406"/>
        <end position="427"/>
    </location>
</feature>
<feature type="transmembrane region" description="Helical" evidence="6">
    <location>
        <begin position="192"/>
        <end position="214"/>
    </location>
</feature>
<reference evidence="8" key="1">
    <citation type="journal article" date="2016" name="Syst. Appl. Microbiol.">
        <title>Thermococcus piezophilus sp. nov., a novel hyperthermophilic and piezophilic archaeon with a broad pressure range for growth, isolated from a deepest hydrothermal vent at the Mid-Cayman Rise.</title>
        <authorList>
            <person name="Dalmasso C."/>
            <person name="Oger P."/>
            <person name="Selva G."/>
            <person name="Courtine D."/>
            <person name="L'Haridon S."/>
            <person name="Garlaschelli A."/>
            <person name="Roussel E."/>
            <person name="Miyazaki J."/>
            <person name="Reveillaud J."/>
            <person name="Jebbar M."/>
            <person name="Takai K."/>
            <person name="Maignien L."/>
            <person name="Alain K."/>
        </authorList>
    </citation>
    <scope>NUCLEOTIDE SEQUENCE [LARGE SCALE GENOMIC DNA]</scope>
    <source>
        <strain evidence="8">CDGS</strain>
    </source>
</reference>
<keyword evidence="2" id="KW-0813">Transport</keyword>
<organism evidence="7 8">
    <name type="scientific">Thermococcus piezophilus</name>
    <dbReference type="NCBI Taxonomy" id="1712654"/>
    <lineage>
        <taxon>Archaea</taxon>
        <taxon>Methanobacteriati</taxon>
        <taxon>Methanobacteriota</taxon>
        <taxon>Thermococci</taxon>
        <taxon>Thermococcales</taxon>
        <taxon>Thermococcaceae</taxon>
        <taxon>Thermococcus</taxon>
    </lineage>
</organism>
<keyword evidence="5 6" id="KW-0472">Membrane</keyword>
<keyword evidence="4 6" id="KW-1133">Transmembrane helix</keyword>
<evidence type="ECO:0000256" key="1">
    <source>
        <dbReference type="ARBA" id="ARBA00004141"/>
    </source>
</evidence>
<feature type="transmembrane region" description="Helical" evidence="6">
    <location>
        <begin position="433"/>
        <end position="455"/>
    </location>
</feature>
<dbReference type="InterPro" id="IPR000175">
    <property type="entry name" value="Na/ntran_symport"/>
</dbReference>
<dbReference type="OrthoDB" id="86283at2157"/>
<dbReference type="NCBIfam" id="NF037979">
    <property type="entry name" value="Na_transp"/>
    <property type="match status" value="1"/>
</dbReference>
<dbReference type="GO" id="GO:0016020">
    <property type="term" value="C:membrane"/>
    <property type="evidence" value="ECO:0007669"/>
    <property type="project" value="UniProtKB-SubCell"/>
</dbReference>
<dbReference type="EMBL" id="CP015520">
    <property type="protein sequence ID" value="ANF23141.1"/>
    <property type="molecule type" value="Genomic_DNA"/>
</dbReference>
<proteinExistence type="predicted"/>
<feature type="transmembrane region" description="Helical" evidence="6">
    <location>
        <begin position="109"/>
        <end position="130"/>
    </location>
</feature>
<dbReference type="RefSeq" id="WP_068666508.1">
    <property type="nucleotide sequence ID" value="NZ_CP015520.1"/>
</dbReference>
<keyword evidence="8" id="KW-1185">Reference proteome</keyword>
<dbReference type="InterPro" id="IPR037272">
    <property type="entry name" value="SNS_sf"/>
</dbReference>
<gene>
    <name evidence="7" type="ORF">A7C91_08150</name>
</gene>
<feature type="transmembrane region" description="Helical" evidence="6">
    <location>
        <begin position="7"/>
        <end position="30"/>
    </location>
</feature>
<dbReference type="STRING" id="1712654.A7C91_08150"/>
<evidence type="ECO:0000313" key="7">
    <source>
        <dbReference type="EMBL" id="ANF23141.1"/>
    </source>
</evidence>